<dbReference type="PRINTS" id="PR00930">
    <property type="entry name" value="HIGHMOBLTYIY"/>
</dbReference>
<keyword evidence="1" id="KW-0677">Repeat</keyword>
<dbReference type="GO" id="GO:0005634">
    <property type="term" value="C:nucleus"/>
    <property type="evidence" value="ECO:0007669"/>
    <property type="project" value="InterPro"/>
</dbReference>
<feature type="compositionally biased region" description="Basic residues" evidence="3">
    <location>
        <begin position="293"/>
        <end position="303"/>
    </location>
</feature>
<feature type="compositionally biased region" description="Polar residues" evidence="3">
    <location>
        <begin position="213"/>
        <end position="222"/>
    </location>
</feature>
<evidence type="ECO:0000256" key="1">
    <source>
        <dbReference type="ARBA" id="ARBA00022737"/>
    </source>
</evidence>
<reference evidence="4 5" key="1">
    <citation type="journal article" date="2013" name="PLoS Genet.">
        <title>Distinctive expansion of potential virulence genes in the genome of the oomycete fish pathogen Saprolegnia parasitica.</title>
        <authorList>
            <person name="Jiang R.H."/>
            <person name="de Bruijn I."/>
            <person name="Haas B.J."/>
            <person name="Belmonte R."/>
            <person name="Lobach L."/>
            <person name="Christie J."/>
            <person name="van den Ackerveken G."/>
            <person name="Bottin A."/>
            <person name="Bulone V."/>
            <person name="Diaz-Moreno S.M."/>
            <person name="Dumas B."/>
            <person name="Fan L."/>
            <person name="Gaulin E."/>
            <person name="Govers F."/>
            <person name="Grenville-Briggs L.J."/>
            <person name="Horner N.R."/>
            <person name="Levin J.Z."/>
            <person name="Mammella M."/>
            <person name="Meijer H.J."/>
            <person name="Morris P."/>
            <person name="Nusbaum C."/>
            <person name="Oome S."/>
            <person name="Phillips A.J."/>
            <person name="van Rooyen D."/>
            <person name="Rzeszutek E."/>
            <person name="Saraiva M."/>
            <person name="Secombes C.J."/>
            <person name="Seidl M.F."/>
            <person name="Snel B."/>
            <person name="Stassen J.H."/>
            <person name="Sykes S."/>
            <person name="Tripathy S."/>
            <person name="van den Berg H."/>
            <person name="Vega-Arreguin J.C."/>
            <person name="Wawra S."/>
            <person name="Young S.K."/>
            <person name="Zeng Q."/>
            <person name="Dieguez-Uribeondo J."/>
            <person name="Russ C."/>
            <person name="Tyler B.M."/>
            <person name="van West P."/>
        </authorList>
    </citation>
    <scope>NUCLEOTIDE SEQUENCE [LARGE SCALE GENOMIC DNA]</scope>
    <source>
        <strain evidence="4 5">CBS 223.65</strain>
    </source>
</reference>
<dbReference type="SMART" id="SM00384">
    <property type="entry name" value="AT_hook"/>
    <property type="match status" value="5"/>
</dbReference>
<dbReference type="InterPro" id="IPR000116">
    <property type="entry name" value="HMGA"/>
</dbReference>
<feature type="compositionally biased region" description="Basic residues" evidence="3">
    <location>
        <begin position="331"/>
        <end position="340"/>
    </location>
</feature>
<evidence type="ECO:0000313" key="5">
    <source>
        <dbReference type="Proteomes" id="UP000030745"/>
    </source>
</evidence>
<organism evidence="4 5">
    <name type="scientific">Saprolegnia parasitica (strain CBS 223.65)</name>
    <dbReference type="NCBI Taxonomy" id="695850"/>
    <lineage>
        <taxon>Eukaryota</taxon>
        <taxon>Sar</taxon>
        <taxon>Stramenopiles</taxon>
        <taxon>Oomycota</taxon>
        <taxon>Saprolegniomycetes</taxon>
        <taxon>Saprolegniales</taxon>
        <taxon>Saprolegniaceae</taxon>
        <taxon>Saprolegnia</taxon>
    </lineage>
</organism>
<dbReference type="RefSeq" id="XP_012196128.1">
    <property type="nucleotide sequence ID" value="XM_012340738.1"/>
</dbReference>
<evidence type="ECO:0000256" key="2">
    <source>
        <dbReference type="ARBA" id="ARBA00023125"/>
    </source>
</evidence>
<dbReference type="AlphaFoldDB" id="A0A067CVU3"/>
<evidence type="ECO:0008006" key="6">
    <source>
        <dbReference type="Google" id="ProtNLM"/>
    </source>
</evidence>
<feature type="compositionally biased region" description="Basic and acidic residues" evidence="3">
    <location>
        <begin position="117"/>
        <end position="128"/>
    </location>
</feature>
<keyword evidence="2" id="KW-0238">DNA-binding</keyword>
<name>A0A067CVU3_SAPPC</name>
<dbReference type="GO" id="GO:0006355">
    <property type="term" value="P:regulation of DNA-templated transcription"/>
    <property type="evidence" value="ECO:0007669"/>
    <property type="project" value="InterPro"/>
</dbReference>
<dbReference type="Proteomes" id="UP000030745">
    <property type="component" value="Unassembled WGS sequence"/>
</dbReference>
<dbReference type="GO" id="GO:0000785">
    <property type="term" value="C:chromatin"/>
    <property type="evidence" value="ECO:0007669"/>
    <property type="project" value="InterPro"/>
</dbReference>
<dbReference type="KEGG" id="spar:SPRG_02187"/>
<dbReference type="OrthoDB" id="10644957at2759"/>
<keyword evidence="5" id="KW-1185">Reference proteome</keyword>
<proteinExistence type="predicted"/>
<evidence type="ECO:0000313" key="4">
    <source>
        <dbReference type="EMBL" id="KDO33380.1"/>
    </source>
</evidence>
<dbReference type="EMBL" id="KK583193">
    <property type="protein sequence ID" value="KDO33380.1"/>
    <property type="molecule type" value="Genomic_DNA"/>
</dbReference>
<dbReference type="GO" id="GO:0003677">
    <property type="term" value="F:DNA binding"/>
    <property type="evidence" value="ECO:0007669"/>
    <property type="project" value="UniProtKB-KW"/>
</dbReference>
<feature type="compositionally biased region" description="Basic and acidic residues" evidence="3">
    <location>
        <begin position="240"/>
        <end position="261"/>
    </location>
</feature>
<feature type="region of interest" description="Disordered" evidence="3">
    <location>
        <begin position="19"/>
        <end position="384"/>
    </location>
</feature>
<gene>
    <name evidence="4" type="ORF">SPRG_02187</name>
</gene>
<dbReference type="Pfam" id="PF02178">
    <property type="entry name" value="AT_hook"/>
    <property type="match status" value="6"/>
</dbReference>
<dbReference type="InterPro" id="IPR017956">
    <property type="entry name" value="AT_hook_DNA-bd_motif"/>
</dbReference>
<dbReference type="PRINTS" id="PR00929">
    <property type="entry name" value="ATHOOK"/>
</dbReference>
<evidence type="ECO:0000256" key="3">
    <source>
        <dbReference type="SAM" id="MobiDB-lite"/>
    </source>
</evidence>
<sequence>MTQLDASTALALDAAAPAPAEGAVGCNPDDGSQDAHAQRHGDHGQDGEADEPEVEMVEANAAPTNETTSIMMLLAKATEELRLHPRDDGSVEEPETVQTNVAATEEVENNQRQLSDAPHDASSEVQDRPKKRGRGRPRKDATETPETSEEPKPKRGRGRPRKDAMETTAVVVAPVGHRRSMRVVHIVDDKSTEAQEATPTVRRKVGRPRKDTSTSAANTTKPTKLLDRKSRRSKKAVQRYGHEDAPDIESSREMSDGHESNRSGSEYEVSNDDASENEYAAPKPSSLLPSGGKRPRGRPRIHPKKPENVPKKPRGRPRIHPKEPPSETPPKRGRPPKKARVNPTPESPAPTDGSSQTSVEPSAASPMSPRPTVENSVAGDQFDI</sequence>
<protein>
    <recommendedName>
        <fullName evidence="6">AT hook domain-containing protein</fullName>
    </recommendedName>
</protein>
<dbReference type="GeneID" id="24124750"/>
<accession>A0A067CVU3</accession>
<dbReference type="VEuPathDB" id="FungiDB:SPRG_02187"/>
<dbReference type="OMA" id="NELPCEM"/>
<feature type="compositionally biased region" description="Basic and acidic residues" evidence="3">
    <location>
        <begin position="36"/>
        <end position="46"/>
    </location>
</feature>
<feature type="compositionally biased region" description="Acidic residues" evidence="3">
    <location>
        <begin position="47"/>
        <end position="56"/>
    </location>
</feature>
<feature type="compositionally biased region" description="Basic and acidic residues" evidence="3">
    <location>
        <begin position="77"/>
        <end position="89"/>
    </location>
</feature>